<proteinExistence type="predicted"/>
<feature type="compositionally biased region" description="Acidic residues" evidence="1">
    <location>
        <begin position="774"/>
        <end position="788"/>
    </location>
</feature>
<dbReference type="PANTHER" id="PTHR31145">
    <property type="entry name" value="INTEGRAL MEMBRANE PROTEIN (AFU_ORTHOLOGUE AFUA_7G01610)"/>
    <property type="match status" value="1"/>
</dbReference>
<organism evidence="4 5">
    <name type="scientific">Peronospora matthiolae</name>
    <dbReference type="NCBI Taxonomy" id="2874970"/>
    <lineage>
        <taxon>Eukaryota</taxon>
        <taxon>Sar</taxon>
        <taxon>Stramenopiles</taxon>
        <taxon>Oomycota</taxon>
        <taxon>Peronosporomycetes</taxon>
        <taxon>Peronosporales</taxon>
        <taxon>Peronosporaceae</taxon>
        <taxon>Peronospora</taxon>
    </lineage>
</organism>
<evidence type="ECO:0000313" key="4">
    <source>
        <dbReference type="EMBL" id="CAK7940556.1"/>
    </source>
</evidence>
<feature type="region of interest" description="Disordered" evidence="1">
    <location>
        <begin position="550"/>
        <end position="587"/>
    </location>
</feature>
<gene>
    <name evidence="4" type="ORF">PM001_LOCUS25706</name>
</gene>
<feature type="region of interest" description="Disordered" evidence="1">
    <location>
        <begin position="874"/>
        <end position="894"/>
    </location>
</feature>
<feature type="transmembrane region" description="Helical" evidence="2">
    <location>
        <begin position="410"/>
        <end position="429"/>
    </location>
</feature>
<feature type="region of interest" description="Disordered" evidence="1">
    <location>
        <begin position="899"/>
        <end position="918"/>
    </location>
</feature>
<dbReference type="InterPro" id="IPR010308">
    <property type="entry name" value="TRP_C"/>
</dbReference>
<feature type="region of interest" description="Disordered" evidence="1">
    <location>
        <begin position="698"/>
        <end position="733"/>
    </location>
</feature>
<dbReference type="PANTHER" id="PTHR31145:SF6">
    <property type="entry name" value="INTEGRAL MEMBRANE PROTEIN (AFU_ORTHOLOGUE AFUA_7G01610)"/>
    <property type="match status" value="1"/>
</dbReference>
<feature type="transmembrane region" description="Helical" evidence="2">
    <location>
        <begin position="288"/>
        <end position="311"/>
    </location>
</feature>
<feature type="compositionally biased region" description="Basic and acidic residues" evidence="1">
    <location>
        <begin position="764"/>
        <end position="773"/>
    </location>
</feature>
<dbReference type="Proteomes" id="UP001162060">
    <property type="component" value="Unassembled WGS sequence"/>
</dbReference>
<feature type="transmembrane region" description="Helical" evidence="2">
    <location>
        <begin position="242"/>
        <end position="267"/>
    </location>
</feature>
<feature type="transmembrane region" description="Helical" evidence="2">
    <location>
        <begin position="436"/>
        <end position="459"/>
    </location>
</feature>
<feature type="compositionally biased region" description="Polar residues" evidence="1">
    <location>
        <begin position="612"/>
        <end position="629"/>
    </location>
</feature>
<feature type="compositionally biased region" description="Polar residues" evidence="1">
    <location>
        <begin position="572"/>
        <end position="585"/>
    </location>
</feature>
<feature type="region of interest" description="Disordered" evidence="1">
    <location>
        <begin position="610"/>
        <end position="629"/>
    </location>
</feature>
<keyword evidence="2" id="KW-0812">Transmembrane</keyword>
<feature type="transmembrane region" description="Helical" evidence="2">
    <location>
        <begin position="327"/>
        <end position="349"/>
    </location>
</feature>
<reference evidence="4" key="1">
    <citation type="submission" date="2024-01" db="EMBL/GenBank/DDBJ databases">
        <authorList>
            <person name="Webb A."/>
        </authorList>
    </citation>
    <scope>NUCLEOTIDE SEQUENCE</scope>
    <source>
        <strain evidence="4">Pm1</strain>
    </source>
</reference>
<feature type="transmembrane region" description="Helical" evidence="2">
    <location>
        <begin position="102"/>
        <end position="127"/>
    </location>
</feature>
<comment type="caution">
    <text evidence="4">The sequence shown here is derived from an EMBL/GenBank/DDBJ whole genome shotgun (WGS) entry which is preliminary data.</text>
</comment>
<sequence>MGLLCCATKCCGCIVLSHLCALLLPLAILAALGLVFYTYAIPWGEDQIRQTLDLASDVDIQDLNSSFVDANSCSGCVFGRNTQWPMNTTGPRHFLDTKAGGTASVVIAVSLAGAAVISTGSMLWASLMPSAATALSFSGGFYEMTHIVEQAQFAGMISQLRIEGAPAFLLEFSKGLSWTNFNFIKGGADYLESSGSAGSDGSDGTTRRLEDSSTGATGVFAAAEEAGPARYAALIGVDADNLFFYTLGTFAVAIAVLHVLFLMIVLIAGALTKNKSLGDVARMWYRKIIWTGVLALLLAQYMFAMAGSYFISTGSSGALANGSSSRYAIGIAALAIVVLAALGLGVIVIRNNTDELKDVGTYEHDQRAFSNKYSAYYDEYNFDNRFFFVPRILLAVMTGAVVGVVRDATTQLLCIMAITVIYMTLLLIRQPNLLRFLYYLGIASVLLKVVLICLLLVMARADYFPQSVRDNVAYGVIGVNMFIFSLLFLRQVYTIIVKMIAARRHTKNGKKNSGLDATDINLESGNNASTNCRNYEQVETTPAGYGVVWYDDKPPPPQHNQLQQQQQYQTQTSNISGYSTESSRGCHSDNVPMLASPEAVPVLIRSRGTVHSPVSRNQQYSFGSSTRSADAFQTNNAASTRTHEPIQEAPIPTYDVLAAYLGTGQSDDEAALSSSRGHFSRGLHLSRGQSVARGHNSIGELASSRGPPSSRGHSARGGVAIGTGLSSSGLGPRPSTVPLDAYVGSFSGVDSGTSNSSSRRKRNFNREDQRKDVDIDDVDIDADNDNVVDDASPLGASKVGQHRSPAESARSSLAMMERSYVNFSDSLVSSASSKQGTSPASAAKPKSVFSAAMGAAGPQRTGVYGSSPQGKMSIFSNDSERSVGSESSTGFKRWSRTALSVDEESVETNEGEGQSYELGPLGVTMSAFKQRESVDSYGNQSKAAFSTSRVDFGRATDTGSDDGRYIPRRQHSGASNQSSNQSFLSAQSDDSGGYYDVDVTRRDVHSTLTL</sequence>
<protein>
    <recommendedName>
        <fullName evidence="3">TRP C-terminal domain-containing protein</fullName>
    </recommendedName>
</protein>
<feature type="region of interest" description="Disordered" evidence="1">
    <location>
        <begin position="746"/>
        <end position="811"/>
    </location>
</feature>
<evidence type="ECO:0000256" key="2">
    <source>
        <dbReference type="SAM" id="Phobius"/>
    </source>
</evidence>
<feature type="compositionally biased region" description="Low complexity" evidence="1">
    <location>
        <begin position="559"/>
        <end position="571"/>
    </location>
</feature>
<feature type="compositionally biased region" description="Acidic residues" evidence="1">
    <location>
        <begin position="901"/>
        <end position="910"/>
    </location>
</feature>
<evidence type="ECO:0000313" key="5">
    <source>
        <dbReference type="Proteomes" id="UP001162060"/>
    </source>
</evidence>
<feature type="compositionally biased region" description="Low complexity" evidence="1">
    <location>
        <begin position="702"/>
        <end position="733"/>
    </location>
</feature>
<feature type="domain" description="TRP C-terminal" evidence="3">
    <location>
        <begin position="109"/>
        <end position="508"/>
    </location>
</feature>
<dbReference type="AlphaFoldDB" id="A0AAV1V1P9"/>
<name>A0AAV1V1P9_9STRA</name>
<evidence type="ECO:0000259" key="3">
    <source>
        <dbReference type="Pfam" id="PF06011"/>
    </source>
</evidence>
<keyword evidence="2" id="KW-0472">Membrane</keyword>
<dbReference type="InterPro" id="IPR040241">
    <property type="entry name" value="TRP_Flc/Pkd2-like"/>
</dbReference>
<feature type="transmembrane region" description="Helical" evidence="2">
    <location>
        <begin position="386"/>
        <end position="404"/>
    </location>
</feature>
<feature type="transmembrane region" description="Helical" evidence="2">
    <location>
        <begin position="471"/>
        <end position="489"/>
    </location>
</feature>
<keyword evidence="2" id="KW-1133">Transmembrane helix</keyword>
<evidence type="ECO:0000256" key="1">
    <source>
        <dbReference type="SAM" id="MobiDB-lite"/>
    </source>
</evidence>
<dbReference type="Pfam" id="PF06011">
    <property type="entry name" value="TRP"/>
    <property type="match status" value="1"/>
</dbReference>
<feature type="region of interest" description="Disordered" evidence="1">
    <location>
        <begin position="952"/>
        <end position="996"/>
    </location>
</feature>
<dbReference type="EMBL" id="CAKLBY020000258">
    <property type="protein sequence ID" value="CAK7940556.1"/>
    <property type="molecule type" value="Genomic_DNA"/>
</dbReference>
<dbReference type="GO" id="GO:0055085">
    <property type="term" value="P:transmembrane transport"/>
    <property type="evidence" value="ECO:0007669"/>
    <property type="project" value="TreeGrafter"/>
</dbReference>
<accession>A0AAV1V1P9</accession>
<dbReference type="GO" id="GO:0016020">
    <property type="term" value="C:membrane"/>
    <property type="evidence" value="ECO:0007669"/>
    <property type="project" value="TreeGrafter"/>
</dbReference>
<feature type="transmembrane region" description="Helical" evidence="2">
    <location>
        <begin position="22"/>
        <end position="40"/>
    </location>
</feature>
<feature type="compositionally biased region" description="Polar residues" evidence="1">
    <location>
        <begin position="972"/>
        <end position="990"/>
    </location>
</feature>